<dbReference type="EMBL" id="JAPMXC010000002">
    <property type="protein sequence ID" value="MCY0387964.1"/>
    <property type="molecule type" value="Genomic_DNA"/>
</dbReference>
<dbReference type="RefSeq" id="WP_267847826.1">
    <property type="nucleotide sequence ID" value="NZ_JAPMXC010000002.1"/>
</dbReference>
<evidence type="ECO:0000313" key="1">
    <source>
        <dbReference type="EMBL" id="MCY0387964.1"/>
    </source>
</evidence>
<accession>A0ABT3ZN66</accession>
<name>A0ABT3ZN66_9BURK</name>
<organism evidence="1 2">
    <name type="scientific">Robbsia betulipollinis</name>
    <dbReference type="NCBI Taxonomy" id="2981849"/>
    <lineage>
        <taxon>Bacteria</taxon>
        <taxon>Pseudomonadati</taxon>
        <taxon>Pseudomonadota</taxon>
        <taxon>Betaproteobacteria</taxon>
        <taxon>Burkholderiales</taxon>
        <taxon>Burkholderiaceae</taxon>
        <taxon>Robbsia</taxon>
    </lineage>
</organism>
<keyword evidence="2" id="KW-1185">Reference proteome</keyword>
<sequence length="90" mass="10133">MTPSDIIDHFEHAWKRGDLLSTTAQLDQYVIWISEHWETLSAREREVMLSVGAAVFRQWMSGAGSALASSCRDDAQHAPRDEGIAVMCER</sequence>
<dbReference type="Proteomes" id="UP001082899">
    <property type="component" value="Unassembled WGS sequence"/>
</dbReference>
<protein>
    <submittedName>
        <fullName evidence="1">Uncharacterized protein</fullName>
    </submittedName>
</protein>
<gene>
    <name evidence="1" type="ORF">OVY01_12095</name>
</gene>
<comment type="caution">
    <text evidence="1">The sequence shown here is derived from an EMBL/GenBank/DDBJ whole genome shotgun (WGS) entry which is preliminary data.</text>
</comment>
<evidence type="ECO:0000313" key="2">
    <source>
        <dbReference type="Proteomes" id="UP001082899"/>
    </source>
</evidence>
<reference evidence="1" key="1">
    <citation type="submission" date="2022-11" db="EMBL/GenBank/DDBJ databases">
        <title>Robbsia betulipollinis sp. nov., isolated from pollen of birch (Betula pendula).</title>
        <authorList>
            <person name="Shi H."/>
            <person name="Ambika Manirajan B."/>
            <person name="Ratering S."/>
            <person name="Geissler-Plaum R."/>
            <person name="Schnell S."/>
        </authorList>
    </citation>
    <scope>NUCLEOTIDE SEQUENCE</scope>
    <source>
        <strain evidence="1">Bb-Pol-6</strain>
    </source>
</reference>
<proteinExistence type="predicted"/>